<organism evidence="2 3">
    <name type="scientific">Terfezia boudieri ATCC MYA-4762</name>
    <dbReference type="NCBI Taxonomy" id="1051890"/>
    <lineage>
        <taxon>Eukaryota</taxon>
        <taxon>Fungi</taxon>
        <taxon>Dikarya</taxon>
        <taxon>Ascomycota</taxon>
        <taxon>Pezizomycotina</taxon>
        <taxon>Pezizomycetes</taxon>
        <taxon>Pezizales</taxon>
        <taxon>Pezizaceae</taxon>
        <taxon>Terfezia</taxon>
    </lineage>
</organism>
<accession>A0A3N4M5Q5</accession>
<keyword evidence="1" id="KW-0732">Signal</keyword>
<protein>
    <submittedName>
        <fullName evidence="2">Uncharacterized protein</fullName>
    </submittedName>
</protein>
<reference evidence="2 3" key="1">
    <citation type="journal article" date="2018" name="Nat. Ecol. Evol.">
        <title>Pezizomycetes genomes reveal the molecular basis of ectomycorrhizal truffle lifestyle.</title>
        <authorList>
            <person name="Murat C."/>
            <person name="Payen T."/>
            <person name="Noel B."/>
            <person name="Kuo A."/>
            <person name="Morin E."/>
            <person name="Chen J."/>
            <person name="Kohler A."/>
            <person name="Krizsan K."/>
            <person name="Balestrini R."/>
            <person name="Da Silva C."/>
            <person name="Montanini B."/>
            <person name="Hainaut M."/>
            <person name="Levati E."/>
            <person name="Barry K.W."/>
            <person name="Belfiori B."/>
            <person name="Cichocki N."/>
            <person name="Clum A."/>
            <person name="Dockter R.B."/>
            <person name="Fauchery L."/>
            <person name="Guy J."/>
            <person name="Iotti M."/>
            <person name="Le Tacon F."/>
            <person name="Lindquist E.A."/>
            <person name="Lipzen A."/>
            <person name="Malagnac F."/>
            <person name="Mello A."/>
            <person name="Molinier V."/>
            <person name="Miyauchi S."/>
            <person name="Poulain J."/>
            <person name="Riccioni C."/>
            <person name="Rubini A."/>
            <person name="Sitrit Y."/>
            <person name="Splivallo R."/>
            <person name="Traeger S."/>
            <person name="Wang M."/>
            <person name="Zifcakova L."/>
            <person name="Wipf D."/>
            <person name="Zambonelli A."/>
            <person name="Paolocci F."/>
            <person name="Nowrousian M."/>
            <person name="Ottonello S."/>
            <person name="Baldrian P."/>
            <person name="Spatafora J.W."/>
            <person name="Henrissat B."/>
            <person name="Nagy L.G."/>
            <person name="Aury J.M."/>
            <person name="Wincker P."/>
            <person name="Grigoriev I.V."/>
            <person name="Bonfante P."/>
            <person name="Martin F.M."/>
        </authorList>
    </citation>
    <scope>NUCLEOTIDE SEQUENCE [LARGE SCALE GENOMIC DNA]</scope>
    <source>
        <strain evidence="2 3">ATCC MYA-4762</strain>
    </source>
</reference>
<proteinExistence type="predicted"/>
<dbReference type="InParanoid" id="A0A3N4M5Q5"/>
<dbReference type="Proteomes" id="UP000267821">
    <property type="component" value="Unassembled WGS sequence"/>
</dbReference>
<evidence type="ECO:0000313" key="2">
    <source>
        <dbReference type="EMBL" id="RPB29119.1"/>
    </source>
</evidence>
<gene>
    <name evidence="2" type="ORF">L211DRAFT_864715</name>
</gene>
<sequence>MSQPDLFSKVFPLAIIISLVALPLHKAIAEGAWNGPIRSGLGNGSKYNFTMQPSTDSLKISLSNKGKVVSGYFGIERARDYVMTSYLLGTQLPRSYNSHEIHTLSKTSYGGSCNQTSICVVQSTPIRSFTSCTTYAFLL</sequence>
<feature type="signal peptide" evidence="1">
    <location>
        <begin position="1"/>
        <end position="29"/>
    </location>
</feature>
<dbReference type="EMBL" id="ML121528">
    <property type="protein sequence ID" value="RPB29119.1"/>
    <property type="molecule type" value="Genomic_DNA"/>
</dbReference>
<evidence type="ECO:0000313" key="3">
    <source>
        <dbReference type="Proteomes" id="UP000267821"/>
    </source>
</evidence>
<keyword evidence="3" id="KW-1185">Reference proteome</keyword>
<evidence type="ECO:0000256" key="1">
    <source>
        <dbReference type="SAM" id="SignalP"/>
    </source>
</evidence>
<feature type="chain" id="PRO_5018332781" evidence="1">
    <location>
        <begin position="30"/>
        <end position="139"/>
    </location>
</feature>
<name>A0A3N4M5Q5_9PEZI</name>
<dbReference type="AlphaFoldDB" id="A0A3N4M5Q5"/>